<reference evidence="2 3" key="2">
    <citation type="journal article" date="2017" name="Nature">
        <title>The Apostasia genome and the evolution of orchids.</title>
        <authorList>
            <person name="Zhang G.Q."/>
            <person name="Liu K.W."/>
            <person name="Li Z."/>
            <person name="Lohaus R."/>
            <person name="Hsiao Y.Y."/>
            <person name="Niu S.C."/>
            <person name="Wang J.Y."/>
            <person name="Lin Y.C."/>
            <person name="Xu Q."/>
            <person name="Chen L.J."/>
            <person name="Yoshida K."/>
            <person name="Fujiwara S."/>
            <person name="Wang Z.W."/>
            <person name="Zhang Y.Q."/>
            <person name="Mitsuda N."/>
            <person name="Wang M."/>
            <person name="Liu G.H."/>
            <person name="Pecoraro L."/>
            <person name="Huang H.X."/>
            <person name="Xiao X.J."/>
            <person name="Lin M."/>
            <person name="Wu X.Y."/>
            <person name="Wu W.L."/>
            <person name="Chen Y.Y."/>
            <person name="Chang S.B."/>
            <person name="Sakamoto S."/>
            <person name="Ohme-Takagi M."/>
            <person name="Yagi M."/>
            <person name="Zeng S.J."/>
            <person name="Shen C.Y."/>
            <person name="Yeh C.M."/>
            <person name="Luo Y.B."/>
            <person name="Tsai W.C."/>
            <person name="Van de Peer Y."/>
            <person name="Liu Z.J."/>
        </authorList>
    </citation>
    <scope>NUCLEOTIDE SEQUENCE [LARGE SCALE GENOMIC DNA]</scope>
    <source>
        <tissue evidence="2">The whole plant</tissue>
    </source>
</reference>
<dbReference type="PANTHER" id="PTHR34064">
    <property type="entry name" value="OS04G0672300 PROTEIN"/>
    <property type="match status" value="1"/>
</dbReference>
<protein>
    <submittedName>
        <fullName evidence="2">Uncharacterized protein</fullName>
    </submittedName>
</protein>
<dbReference type="Proteomes" id="UP000233837">
    <property type="component" value="Unassembled WGS sequence"/>
</dbReference>
<keyword evidence="1" id="KW-1133">Transmembrane helix</keyword>
<evidence type="ECO:0000313" key="2">
    <source>
        <dbReference type="EMBL" id="PKU67476.1"/>
    </source>
</evidence>
<gene>
    <name evidence="2" type="ORF">MA16_Dca020402</name>
</gene>
<keyword evidence="1" id="KW-0812">Transmembrane</keyword>
<dbReference type="EMBL" id="KZ503194">
    <property type="protein sequence ID" value="PKU67476.1"/>
    <property type="molecule type" value="Genomic_DNA"/>
</dbReference>
<reference evidence="2 3" key="1">
    <citation type="journal article" date="2016" name="Sci. Rep.">
        <title>The Dendrobium catenatum Lindl. genome sequence provides insights into polysaccharide synthase, floral development and adaptive evolution.</title>
        <authorList>
            <person name="Zhang G.Q."/>
            <person name="Xu Q."/>
            <person name="Bian C."/>
            <person name="Tsai W.C."/>
            <person name="Yeh C.M."/>
            <person name="Liu K.W."/>
            <person name="Yoshida K."/>
            <person name="Zhang L.S."/>
            <person name="Chang S.B."/>
            <person name="Chen F."/>
            <person name="Shi Y."/>
            <person name="Su Y.Y."/>
            <person name="Zhang Y.Q."/>
            <person name="Chen L.J."/>
            <person name="Yin Y."/>
            <person name="Lin M."/>
            <person name="Huang H."/>
            <person name="Deng H."/>
            <person name="Wang Z.W."/>
            <person name="Zhu S.L."/>
            <person name="Zhao X."/>
            <person name="Deng C."/>
            <person name="Niu S.C."/>
            <person name="Huang J."/>
            <person name="Wang M."/>
            <person name="Liu G.H."/>
            <person name="Yang H.J."/>
            <person name="Xiao X.J."/>
            <person name="Hsiao Y.Y."/>
            <person name="Wu W.L."/>
            <person name="Chen Y.Y."/>
            <person name="Mitsuda N."/>
            <person name="Ohme-Takagi M."/>
            <person name="Luo Y.B."/>
            <person name="Van de Peer Y."/>
            <person name="Liu Z.J."/>
        </authorList>
    </citation>
    <scope>NUCLEOTIDE SEQUENCE [LARGE SCALE GENOMIC DNA]</scope>
    <source>
        <tissue evidence="2">The whole plant</tissue>
    </source>
</reference>
<feature type="transmembrane region" description="Helical" evidence="1">
    <location>
        <begin position="204"/>
        <end position="224"/>
    </location>
</feature>
<dbReference type="PANTHER" id="PTHR34064:SF6">
    <property type="entry name" value="OS07G0530700 PROTEIN"/>
    <property type="match status" value="1"/>
</dbReference>
<sequence>MFFISGEQLLPPFSRSELQGFRSRCALSFAAKAVAFTIDFVLFHVELNYQKRELLCNGLFSTSTLAIDFAEEGKSGMHFDDWKSELVPEANSNGYVALDVANLSLLATGAAGELDITAGARNSVKKTLSRKGSQRGGELKSPNSAVAVTDGAEKLAALVHVIDDGEDGTLRHAMTTTARAAAVDGRLRRVASRRPAPWLDPRRVLVFFATLSSVGTLILLYFTLFMGNIPGGDGHAR</sequence>
<proteinExistence type="predicted"/>
<name>A0A2I0VVP0_9ASPA</name>
<dbReference type="AlphaFoldDB" id="A0A2I0VVP0"/>
<keyword evidence="1" id="KW-0472">Membrane</keyword>
<organism evidence="2 3">
    <name type="scientific">Dendrobium catenatum</name>
    <dbReference type="NCBI Taxonomy" id="906689"/>
    <lineage>
        <taxon>Eukaryota</taxon>
        <taxon>Viridiplantae</taxon>
        <taxon>Streptophyta</taxon>
        <taxon>Embryophyta</taxon>
        <taxon>Tracheophyta</taxon>
        <taxon>Spermatophyta</taxon>
        <taxon>Magnoliopsida</taxon>
        <taxon>Liliopsida</taxon>
        <taxon>Asparagales</taxon>
        <taxon>Orchidaceae</taxon>
        <taxon>Epidendroideae</taxon>
        <taxon>Malaxideae</taxon>
        <taxon>Dendrobiinae</taxon>
        <taxon>Dendrobium</taxon>
    </lineage>
</organism>
<accession>A0A2I0VVP0</accession>
<evidence type="ECO:0000256" key="1">
    <source>
        <dbReference type="SAM" id="Phobius"/>
    </source>
</evidence>
<evidence type="ECO:0000313" key="3">
    <source>
        <dbReference type="Proteomes" id="UP000233837"/>
    </source>
</evidence>
<keyword evidence="3" id="KW-1185">Reference proteome</keyword>